<proteinExistence type="inferred from homology"/>
<dbReference type="PANTHER" id="PTHR18964:SF149">
    <property type="entry name" value="BIFUNCTIONAL UDP-N-ACETYLGLUCOSAMINE 2-EPIMERASE_N-ACETYLMANNOSAMINE KINASE"/>
    <property type="match status" value="1"/>
</dbReference>
<comment type="caution">
    <text evidence="4">The sequence shown here is derived from an EMBL/GenBank/DDBJ whole genome shotgun (WGS) entry which is preliminary data.</text>
</comment>
<dbReference type="Proteomes" id="UP000440066">
    <property type="component" value="Unassembled WGS sequence"/>
</dbReference>
<dbReference type="PANTHER" id="PTHR18964">
    <property type="entry name" value="ROK (REPRESSOR, ORF, KINASE) FAMILY"/>
    <property type="match status" value="1"/>
</dbReference>
<dbReference type="GO" id="GO:0042732">
    <property type="term" value="P:D-xylose metabolic process"/>
    <property type="evidence" value="ECO:0007669"/>
    <property type="project" value="UniProtKB-KW"/>
</dbReference>
<reference evidence="4 5" key="1">
    <citation type="submission" date="2019-11" db="EMBL/GenBank/DDBJ databases">
        <title>Characterisation of Fundicoccus ignavus gen. nov. sp. nov., a novel genus of the family Aerococcaceae from bulk tank milk.</title>
        <authorList>
            <person name="Siebert A."/>
            <person name="Huptas C."/>
            <person name="Wenning M."/>
            <person name="Scherer S."/>
            <person name="Doll E.V."/>
        </authorList>
    </citation>
    <scope>NUCLEOTIDE SEQUENCE [LARGE SCALE GENOMIC DNA]</scope>
    <source>
        <strain evidence="4 5">DSM 109652</strain>
    </source>
</reference>
<dbReference type="PROSITE" id="PS01125">
    <property type="entry name" value="ROK"/>
    <property type="match status" value="1"/>
</dbReference>
<comment type="similarity">
    <text evidence="2">Belongs to the ROK (NagC/XylR) family.</text>
</comment>
<accession>A0A844C214</accession>
<dbReference type="Gene3D" id="3.30.420.40">
    <property type="match status" value="2"/>
</dbReference>
<evidence type="ECO:0000313" key="4">
    <source>
        <dbReference type="EMBL" id="MRJ48408.1"/>
    </source>
</evidence>
<evidence type="ECO:0000313" key="5">
    <source>
        <dbReference type="Proteomes" id="UP000440066"/>
    </source>
</evidence>
<dbReference type="EMBL" id="WJQT01000029">
    <property type="protein sequence ID" value="MRJ48408.1"/>
    <property type="molecule type" value="Genomic_DNA"/>
</dbReference>
<evidence type="ECO:0000256" key="2">
    <source>
        <dbReference type="ARBA" id="ARBA00006479"/>
    </source>
</evidence>
<evidence type="ECO:0000256" key="1">
    <source>
        <dbReference type="ARBA" id="ARBA00002486"/>
    </source>
</evidence>
<dbReference type="SUPFAM" id="SSF46785">
    <property type="entry name" value="Winged helix' DNA-binding domain"/>
    <property type="match status" value="1"/>
</dbReference>
<dbReference type="InterPro" id="IPR000600">
    <property type="entry name" value="ROK"/>
</dbReference>
<dbReference type="InterPro" id="IPR036390">
    <property type="entry name" value="WH_DNA-bd_sf"/>
</dbReference>
<protein>
    <submittedName>
        <fullName evidence="4">ROK family protein</fullName>
    </submittedName>
</protein>
<keyword evidence="3" id="KW-0119">Carbohydrate metabolism</keyword>
<dbReference type="AlphaFoldDB" id="A0A844C214"/>
<evidence type="ECO:0000256" key="3">
    <source>
        <dbReference type="ARBA" id="ARBA00022629"/>
    </source>
</evidence>
<dbReference type="InterPro" id="IPR049874">
    <property type="entry name" value="ROK_cs"/>
</dbReference>
<gene>
    <name evidence="4" type="ORF">GF867_12715</name>
</gene>
<sequence length="394" mass="43835">MGNIELKKREFNEIKLLGSIIDHQPISRANLAKINNLNKTTTSTVVNNLLEEHLVFESGIGSSTLTGGRKPILLEFNPKSALAISIELGESHIQSCLAYLNGEMIQFREELYTEINSETIIDKLIETIDQLLSNAPVTPNNLIGITIGIHGVTLDNRITFSPFYNLEHLDIQQQLQAYYLCPVYLENEANLSAIGEYTFITDKDRIINLNIKTGIGAGVIHFGKLMTGTHGRFGEVGHTILFPGGRECPCGNRGCLERYASAKALYRSIKERMNIDFIEVDELIRLWKAGDPIITEEVLKVIDHLSVGINNLISSYDPDEVIINSALFNHDPCLIEELNKRLNSRITKETKLSVSKLTDKAILLGGIAVAASRYLNIENLKLPAVSLQILQENV</sequence>
<dbReference type="SUPFAM" id="SSF53067">
    <property type="entry name" value="Actin-like ATPase domain"/>
    <property type="match status" value="1"/>
</dbReference>
<dbReference type="InterPro" id="IPR043129">
    <property type="entry name" value="ATPase_NBD"/>
</dbReference>
<name>A0A844C214_9LACT</name>
<keyword evidence="3" id="KW-0859">Xylose metabolism</keyword>
<dbReference type="RefSeq" id="WP_153833455.1">
    <property type="nucleotide sequence ID" value="NZ_WJQT01000029.1"/>
</dbReference>
<dbReference type="Gene3D" id="1.10.10.10">
    <property type="entry name" value="Winged helix-like DNA-binding domain superfamily/Winged helix DNA-binding domain"/>
    <property type="match status" value="1"/>
</dbReference>
<organism evidence="4 5">
    <name type="scientific">Fundicoccus ignavus</name>
    <dbReference type="NCBI Taxonomy" id="2664442"/>
    <lineage>
        <taxon>Bacteria</taxon>
        <taxon>Bacillati</taxon>
        <taxon>Bacillota</taxon>
        <taxon>Bacilli</taxon>
        <taxon>Lactobacillales</taxon>
        <taxon>Aerococcaceae</taxon>
        <taxon>Fundicoccus</taxon>
    </lineage>
</organism>
<dbReference type="Pfam" id="PF00480">
    <property type="entry name" value="ROK"/>
    <property type="match status" value="1"/>
</dbReference>
<comment type="function">
    <text evidence="1">Transcriptional repressor of xylose-utilizing enzymes.</text>
</comment>
<dbReference type="CDD" id="cd24077">
    <property type="entry name" value="ASKHA_ATPase_ROK_SaXylR-like"/>
    <property type="match status" value="1"/>
</dbReference>
<dbReference type="InterPro" id="IPR036388">
    <property type="entry name" value="WH-like_DNA-bd_sf"/>
</dbReference>